<proteinExistence type="predicted"/>
<organism evidence="1 2">
    <name type="scientific">Willisornis vidua</name>
    <name type="common">Xingu scale-backed antbird</name>
    <dbReference type="NCBI Taxonomy" id="1566151"/>
    <lineage>
        <taxon>Eukaryota</taxon>
        <taxon>Metazoa</taxon>
        <taxon>Chordata</taxon>
        <taxon>Craniata</taxon>
        <taxon>Vertebrata</taxon>
        <taxon>Euteleostomi</taxon>
        <taxon>Archelosauria</taxon>
        <taxon>Archosauria</taxon>
        <taxon>Dinosauria</taxon>
        <taxon>Saurischia</taxon>
        <taxon>Theropoda</taxon>
        <taxon>Coelurosauria</taxon>
        <taxon>Aves</taxon>
        <taxon>Neognathae</taxon>
        <taxon>Neoaves</taxon>
        <taxon>Telluraves</taxon>
        <taxon>Australaves</taxon>
        <taxon>Passeriformes</taxon>
        <taxon>Thamnophilidae</taxon>
        <taxon>Willisornis</taxon>
    </lineage>
</organism>
<reference evidence="1" key="1">
    <citation type="submission" date="2019-10" db="EMBL/GenBank/DDBJ databases">
        <authorList>
            <person name="Soares A.E.R."/>
            <person name="Aleixo A."/>
            <person name="Schneider P."/>
            <person name="Miyaki C.Y."/>
            <person name="Schneider M.P."/>
            <person name="Mello C."/>
            <person name="Vasconcelos A.T.R."/>
        </authorList>
    </citation>
    <scope>NUCLEOTIDE SEQUENCE</scope>
    <source>
        <tissue evidence="1">Muscle</tissue>
    </source>
</reference>
<keyword evidence="2" id="KW-1185">Reference proteome</keyword>
<evidence type="ECO:0000313" key="2">
    <source>
        <dbReference type="Proteomes" id="UP001145742"/>
    </source>
</evidence>
<evidence type="ECO:0000313" key="1">
    <source>
        <dbReference type="EMBL" id="KAJ7414864.1"/>
    </source>
</evidence>
<dbReference type="Proteomes" id="UP001145742">
    <property type="component" value="Unassembled WGS sequence"/>
</dbReference>
<protein>
    <submittedName>
        <fullName evidence="1">Uncharacterized protein</fullName>
    </submittedName>
</protein>
<gene>
    <name evidence="1" type="ORF">WISP_81125</name>
</gene>
<name>A0ABQ9D9L1_9PASS</name>
<comment type="caution">
    <text evidence="1">The sequence shown here is derived from an EMBL/GenBank/DDBJ whole genome shotgun (WGS) entry which is preliminary data.</text>
</comment>
<sequence length="116" mass="13032">MRLNKTKFVVLHLGQGNTRYQHRPRDEQIKSSPAKKDLEVLVDERLEMMPQCTLTAQKANYILGCIKSSTASRTREGILPLCSGLVRPTWNTLGPSCGVLSTGRAWSVEVQKRPPR</sequence>
<dbReference type="EMBL" id="WHWB01034025">
    <property type="protein sequence ID" value="KAJ7414864.1"/>
    <property type="molecule type" value="Genomic_DNA"/>
</dbReference>
<dbReference type="PANTHER" id="PTHR33332">
    <property type="entry name" value="REVERSE TRANSCRIPTASE DOMAIN-CONTAINING PROTEIN"/>
    <property type="match status" value="1"/>
</dbReference>
<accession>A0ABQ9D9L1</accession>